<proteinExistence type="predicted"/>
<keyword evidence="2" id="KW-1185">Reference proteome</keyword>
<dbReference type="EMBL" id="JAENHL010000007">
    <property type="protein sequence ID" value="MBK1867750.1"/>
    <property type="molecule type" value="Genomic_DNA"/>
</dbReference>
<evidence type="ECO:0000313" key="2">
    <source>
        <dbReference type="Proteomes" id="UP000616151"/>
    </source>
</evidence>
<name>A0ACC5R555_9HYPH</name>
<comment type="caution">
    <text evidence="1">The sequence shown here is derived from an EMBL/GenBank/DDBJ whole genome shotgun (WGS) entry which is preliminary data.</text>
</comment>
<gene>
    <name evidence="1" type="ORF">JHL16_15435</name>
</gene>
<organism evidence="1 2">
    <name type="scientific">Taklimakanibacter albus</name>
    <dbReference type="NCBI Taxonomy" id="2800327"/>
    <lineage>
        <taxon>Bacteria</taxon>
        <taxon>Pseudomonadati</taxon>
        <taxon>Pseudomonadota</taxon>
        <taxon>Alphaproteobacteria</taxon>
        <taxon>Hyphomicrobiales</taxon>
        <taxon>Aestuariivirgaceae</taxon>
        <taxon>Taklimakanibacter</taxon>
    </lineage>
</organism>
<sequence>MAKKQSSSQFRALKTVGVIIVLAAILAYFGPWLSENIGQFNSSLVIAVLIVAYFQSETSDLAARIAFLERRMLGVTTKENR</sequence>
<evidence type="ECO:0000313" key="1">
    <source>
        <dbReference type="EMBL" id="MBK1867750.1"/>
    </source>
</evidence>
<accession>A0ACC5R555</accession>
<reference evidence="1" key="1">
    <citation type="submission" date="2021-01" db="EMBL/GenBank/DDBJ databases">
        <authorList>
            <person name="Sun Q."/>
        </authorList>
    </citation>
    <scope>NUCLEOTIDE SEQUENCE</scope>
    <source>
        <strain evidence="1">YIM B02566</strain>
    </source>
</reference>
<protein>
    <submittedName>
        <fullName evidence="1">Uncharacterized protein</fullName>
    </submittedName>
</protein>
<dbReference type="Proteomes" id="UP000616151">
    <property type="component" value="Unassembled WGS sequence"/>
</dbReference>